<evidence type="ECO:0000256" key="12">
    <source>
        <dbReference type="ARBA" id="ARBA00023228"/>
    </source>
</evidence>
<dbReference type="AlphaFoldDB" id="A0A7M7JHT4"/>
<keyword evidence="12" id="KW-0458">Lysosome</keyword>
<dbReference type="EnsemblMetazoa" id="XM_022790797">
    <property type="protein sequence ID" value="XP_022646532"/>
    <property type="gene ID" value="LOC111244114"/>
</dbReference>
<dbReference type="GO" id="GO:0032527">
    <property type="term" value="P:protein exit from endoplasmic reticulum"/>
    <property type="evidence" value="ECO:0007669"/>
    <property type="project" value="TreeGrafter"/>
</dbReference>
<dbReference type="GO" id="GO:0006606">
    <property type="term" value="P:protein import into nucleus"/>
    <property type="evidence" value="ECO:0007669"/>
    <property type="project" value="TreeGrafter"/>
</dbReference>
<dbReference type="Gene3D" id="2.130.10.10">
    <property type="entry name" value="YVTN repeat-like/Quinoprotein amine dehydrogenase"/>
    <property type="match status" value="1"/>
</dbReference>
<dbReference type="GO" id="GO:0005764">
    <property type="term" value="C:lysosome"/>
    <property type="evidence" value="ECO:0007669"/>
    <property type="project" value="UniProtKB-SubCell"/>
</dbReference>
<evidence type="ECO:0000256" key="14">
    <source>
        <dbReference type="PROSITE-ProRule" id="PRU00221"/>
    </source>
</evidence>
<keyword evidence="10" id="KW-0811">Translocation</keyword>
<keyword evidence="5" id="KW-0813">Transport</keyword>
<dbReference type="OrthoDB" id="364224at2759"/>
<keyword evidence="13" id="KW-0539">Nucleus</keyword>
<evidence type="ECO:0000256" key="3">
    <source>
        <dbReference type="ARBA" id="ARBA00010102"/>
    </source>
</evidence>
<dbReference type="RefSeq" id="XP_022646532.1">
    <property type="nucleotide sequence ID" value="XM_022790797.1"/>
</dbReference>
<dbReference type="PANTHER" id="PTHR11024">
    <property type="entry name" value="NUCLEAR PORE COMPLEX PROTEIN SEC13 / SEH1 FAMILY MEMBER"/>
    <property type="match status" value="1"/>
</dbReference>
<dbReference type="InterPro" id="IPR037363">
    <property type="entry name" value="Sec13/Seh1_fam"/>
</dbReference>
<accession>A0A7M7JHT4</accession>
<keyword evidence="8" id="KW-0509">mRNA transport</keyword>
<comment type="subcellular location">
    <subcellularLocation>
        <location evidence="1">Lysosome</location>
    </subcellularLocation>
    <subcellularLocation>
        <location evidence="2">Nucleus</location>
        <location evidence="2">Nuclear pore complex</location>
    </subcellularLocation>
</comment>
<dbReference type="GO" id="GO:0030127">
    <property type="term" value="C:COPII vesicle coat"/>
    <property type="evidence" value="ECO:0007669"/>
    <property type="project" value="TreeGrafter"/>
</dbReference>
<dbReference type="GO" id="GO:0031080">
    <property type="term" value="C:nuclear pore outer ring"/>
    <property type="evidence" value="ECO:0007669"/>
    <property type="project" value="TreeGrafter"/>
</dbReference>
<evidence type="ECO:0000256" key="8">
    <source>
        <dbReference type="ARBA" id="ARBA00022816"/>
    </source>
</evidence>
<dbReference type="OMA" id="REGDQWE"/>
<keyword evidence="16" id="KW-1185">Reference proteome</keyword>
<dbReference type="Pfam" id="PF00400">
    <property type="entry name" value="WD40"/>
    <property type="match status" value="5"/>
</dbReference>
<evidence type="ECO:0000256" key="11">
    <source>
        <dbReference type="ARBA" id="ARBA00023132"/>
    </source>
</evidence>
<evidence type="ECO:0000256" key="5">
    <source>
        <dbReference type="ARBA" id="ARBA00022448"/>
    </source>
</evidence>
<dbReference type="SUPFAM" id="SSF50978">
    <property type="entry name" value="WD40 repeat-like"/>
    <property type="match status" value="1"/>
</dbReference>
<keyword evidence="9" id="KW-0653">Protein transport</keyword>
<dbReference type="PROSITE" id="PS50294">
    <property type="entry name" value="WD_REPEATS_REGION"/>
    <property type="match status" value="2"/>
</dbReference>
<dbReference type="InterPro" id="IPR036322">
    <property type="entry name" value="WD40_repeat_dom_sf"/>
</dbReference>
<organism evidence="15 16">
    <name type="scientific">Varroa destructor</name>
    <name type="common">Honeybee mite</name>
    <dbReference type="NCBI Taxonomy" id="109461"/>
    <lineage>
        <taxon>Eukaryota</taxon>
        <taxon>Metazoa</taxon>
        <taxon>Ecdysozoa</taxon>
        <taxon>Arthropoda</taxon>
        <taxon>Chelicerata</taxon>
        <taxon>Arachnida</taxon>
        <taxon>Acari</taxon>
        <taxon>Parasitiformes</taxon>
        <taxon>Mesostigmata</taxon>
        <taxon>Gamasina</taxon>
        <taxon>Dermanyssoidea</taxon>
        <taxon>Varroidae</taxon>
        <taxon>Varroa</taxon>
    </lineage>
</organism>
<dbReference type="PANTHER" id="PTHR11024:SF2">
    <property type="entry name" value="PROTEIN SEC13 HOMOLOG"/>
    <property type="match status" value="1"/>
</dbReference>
<protein>
    <recommendedName>
        <fullName evidence="4">Protein SEC13 homolog</fullName>
    </recommendedName>
</protein>
<dbReference type="GO" id="GO:0051028">
    <property type="term" value="P:mRNA transport"/>
    <property type="evidence" value="ECO:0007669"/>
    <property type="project" value="UniProtKB-KW"/>
</dbReference>
<evidence type="ECO:0000256" key="10">
    <source>
        <dbReference type="ARBA" id="ARBA00023010"/>
    </source>
</evidence>
<dbReference type="GO" id="GO:0005198">
    <property type="term" value="F:structural molecule activity"/>
    <property type="evidence" value="ECO:0007669"/>
    <property type="project" value="InterPro"/>
</dbReference>
<keyword evidence="6 14" id="KW-0853">WD repeat</keyword>
<evidence type="ECO:0000256" key="7">
    <source>
        <dbReference type="ARBA" id="ARBA00022737"/>
    </source>
</evidence>
<evidence type="ECO:0000256" key="1">
    <source>
        <dbReference type="ARBA" id="ARBA00004371"/>
    </source>
</evidence>
<feature type="repeat" description="WD" evidence="14">
    <location>
        <begin position="174"/>
        <end position="210"/>
    </location>
</feature>
<dbReference type="GO" id="GO:0090114">
    <property type="term" value="P:COPII-coated vesicle budding"/>
    <property type="evidence" value="ECO:0007669"/>
    <property type="project" value="TreeGrafter"/>
</dbReference>
<keyword evidence="7" id="KW-0677">Repeat</keyword>
<dbReference type="PROSITE" id="PS50082">
    <property type="entry name" value="WD_REPEATS_2"/>
    <property type="match status" value="3"/>
</dbReference>
<dbReference type="InterPro" id="IPR001680">
    <property type="entry name" value="WD40_rpt"/>
</dbReference>
<dbReference type="SMART" id="SM00320">
    <property type="entry name" value="WD40"/>
    <property type="match status" value="6"/>
</dbReference>
<evidence type="ECO:0000256" key="4">
    <source>
        <dbReference type="ARBA" id="ARBA00019195"/>
    </source>
</evidence>
<dbReference type="CDD" id="cd00200">
    <property type="entry name" value="WD40"/>
    <property type="match status" value="1"/>
</dbReference>
<dbReference type="GO" id="GO:0032008">
    <property type="term" value="P:positive regulation of TOR signaling"/>
    <property type="evidence" value="ECO:0007669"/>
    <property type="project" value="TreeGrafter"/>
</dbReference>
<feature type="repeat" description="WD" evidence="14">
    <location>
        <begin position="80"/>
        <end position="114"/>
    </location>
</feature>
<feature type="repeat" description="WD" evidence="14">
    <location>
        <begin position="222"/>
        <end position="257"/>
    </location>
</feature>
<comment type="similarity">
    <text evidence="3">Belongs to the WD repeat SEC13 family.</text>
</comment>
<dbReference type="InParanoid" id="A0A7M7JHT4"/>
<evidence type="ECO:0000256" key="6">
    <source>
        <dbReference type="ARBA" id="ARBA00022574"/>
    </source>
</evidence>
<sequence length="344" mass="38752">MCTMRRDAHYLSVVERAIPASVLTVCSAFEMRIERQAPQRSPHDAQTDAYGLYLATCSSDKKVKVFDISDNKKPLLIKTLEGHEGPVWQVAWAHPTFGTILATCSYDKTVIVWKKGPTPDDWTNIFTYKEHTSSVNSINWAPHEFGLILAAGSSDMTASVHTCITETRWESVKIEAHNVGCNAVSWAPALQNRRFVTGGCDNLVKIWKLDEEAHKWINEHTLEGHTDWVRDVAWAPCLGQGRNIIASCGQDCRVIIWTQERDQWRRKELSRFRDVVWLVSWAITGNVLAVSGGDNNVSLWTERENGEWDTFSEVNNVPMPQPLPPTSLVRSSHQLAAAKQLDAD</sequence>
<dbReference type="GeneID" id="111244114"/>
<dbReference type="KEGG" id="vde:111244114"/>
<evidence type="ECO:0000313" key="16">
    <source>
        <dbReference type="Proteomes" id="UP000594260"/>
    </source>
</evidence>
<dbReference type="InterPro" id="IPR015943">
    <property type="entry name" value="WD40/YVTN_repeat-like_dom_sf"/>
</dbReference>
<keyword evidence="11" id="KW-0906">Nuclear pore complex</keyword>
<evidence type="ECO:0000256" key="13">
    <source>
        <dbReference type="ARBA" id="ARBA00023242"/>
    </source>
</evidence>
<evidence type="ECO:0000313" key="15">
    <source>
        <dbReference type="EnsemblMetazoa" id="XP_022646532"/>
    </source>
</evidence>
<proteinExistence type="inferred from homology"/>
<dbReference type="Proteomes" id="UP000594260">
    <property type="component" value="Unplaced"/>
</dbReference>
<reference evidence="15" key="1">
    <citation type="submission" date="2021-01" db="UniProtKB">
        <authorList>
            <consortium name="EnsemblMetazoa"/>
        </authorList>
    </citation>
    <scope>IDENTIFICATION</scope>
</reference>
<evidence type="ECO:0000256" key="2">
    <source>
        <dbReference type="ARBA" id="ARBA00004567"/>
    </source>
</evidence>
<name>A0A7M7JHT4_VARDE</name>
<evidence type="ECO:0000256" key="9">
    <source>
        <dbReference type="ARBA" id="ARBA00022927"/>
    </source>
</evidence>